<evidence type="ECO:0000256" key="4">
    <source>
        <dbReference type="ARBA" id="ARBA00023080"/>
    </source>
</evidence>
<dbReference type="InterPro" id="IPR029054">
    <property type="entry name" value="dUTPase-like"/>
</dbReference>
<evidence type="ECO:0000256" key="5">
    <source>
        <dbReference type="ARBA" id="ARBA00047686"/>
    </source>
</evidence>
<feature type="domain" description="dUTPase-like" evidence="6">
    <location>
        <begin position="12"/>
        <end position="138"/>
    </location>
</feature>
<evidence type="ECO:0000313" key="8">
    <source>
        <dbReference type="Proteomes" id="UP000228533"/>
    </source>
</evidence>
<dbReference type="InterPro" id="IPR036157">
    <property type="entry name" value="dUTPase-like_sf"/>
</dbReference>
<protein>
    <recommendedName>
        <fullName evidence="2">dUTP diphosphatase</fullName>
        <ecNumber evidence="2">3.6.1.23</ecNumber>
    </recommendedName>
</protein>
<dbReference type="CDD" id="cd07557">
    <property type="entry name" value="trimeric_dUTPase"/>
    <property type="match status" value="1"/>
</dbReference>
<proteinExistence type="inferred from homology"/>
<dbReference type="AlphaFoldDB" id="A0A2M6WSQ8"/>
<dbReference type="PANTHER" id="PTHR11241:SF0">
    <property type="entry name" value="DEOXYURIDINE 5'-TRIPHOSPHATE NUCLEOTIDOHYDROLASE"/>
    <property type="match status" value="1"/>
</dbReference>
<dbReference type="EMBL" id="PFAM01000023">
    <property type="protein sequence ID" value="PIT95795.1"/>
    <property type="molecule type" value="Genomic_DNA"/>
</dbReference>
<keyword evidence="4" id="KW-0546">Nucleotide metabolism</keyword>
<dbReference type="Gene3D" id="2.70.40.10">
    <property type="match status" value="1"/>
</dbReference>
<dbReference type="Pfam" id="PF00692">
    <property type="entry name" value="dUTPase"/>
    <property type="match status" value="1"/>
</dbReference>
<evidence type="ECO:0000256" key="3">
    <source>
        <dbReference type="ARBA" id="ARBA00022801"/>
    </source>
</evidence>
<name>A0A2M6WSQ8_9BACT</name>
<evidence type="ECO:0000313" key="7">
    <source>
        <dbReference type="EMBL" id="PIT95795.1"/>
    </source>
</evidence>
<dbReference type="Proteomes" id="UP000228533">
    <property type="component" value="Unassembled WGS sequence"/>
</dbReference>
<organism evidence="7 8">
    <name type="scientific">Candidatus Falkowbacteria bacterium CG10_big_fil_rev_8_21_14_0_10_37_14</name>
    <dbReference type="NCBI Taxonomy" id="1974561"/>
    <lineage>
        <taxon>Bacteria</taxon>
        <taxon>Candidatus Falkowiibacteriota</taxon>
    </lineage>
</organism>
<comment type="caution">
    <text evidence="7">The sequence shown here is derived from an EMBL/GenBank/DDBJ whole genome shotgun (WGS) entry which is preliminary data.</text>
</comment>
<dbReference type="GO" id="GO:0000287">
    <property type="term" value="F:magnesium ion binding"/>
    <property type="evidence" value="ECO:0007669"/>
    <property type="project" value="InterPro"/>
</dbReference>
<dbReference type="SUPFAM" id="SSF51283">
    <property type="entry name" value="dUTPase-like"/>
    <property type="match status" value="1"/>
</dbReference>
<keyword evidence="3" id="KW-0378">Hydrolase</keyword>
<accession>A0A2M6WSQ8</accession>
<sequence>MFLDIQLITPTAKLPTRAHADDAGLDLYADETVVIYANQQQLIKTGLRLAIPYGFVGLVWDKSGLAQKGLHCLAGVIDAGYRGDLLITVFNLSSINYEVQLGQKIAQLLIQPIKLPTPRLAQVSINTTRSDQGFGSTGL</sequence>
<reference evidence="8" key="1">
    <citation type="submission" date="2017-09" db="EMBL/GenBank/DDBJ databases">
        <title>Depth-based differentiation of microbial function through sediment-hosted aquifers and enrichment of novel symbionts in the deep terrestrial subsurface.</title>
        <authorList>
            <person name="Probst A.J."/>
            <person name="Ladd B."/>
            <person name="Jarett J.K."/>
            <person name="Geller-Mcgrath D.E."/>
            <person name="Sieber C.M.K."/>
            <person name="Emerson J.B."/>
            <person name="Anantharaman K."/>
            <person name="Thomas B.C."/>
            <person name="Malmstrom R."/>
            <person name="Stieglmeier M."/>
            <person name="Klingl A."/>
            <person name="Woyke T."/>
            <person name="Ryan C.M."/>
            <person name="Banfield J.F."/>
        </authorList>
    </citation>
    <scope>NUCLEOTIDE SEQUENCE [LARGE SCALE GENOMIC DNA]</scope>
</reference>
<dbReference type="PANTHER" id="PTHR11241">
    <property type="entry name" value="DEOXYURIDINE 5'-TRIPHOSPHATE NUCLEOTIDOHYDROLASE"/>
    <property type="match status" value="1"/>
</dbReference>
<dbReference type="GO" id="GO:0006226">
    <property type="term" value="P:dUMP biosynthetic process"/>
    <property type="evidence" value="ECO:0007669"/>
    <property type="project" value="InterPro"/>
</dbReference>
<evidence type="ECO:0000259" key="6">
    <source>
        <dbReference type="Pfam" id="PF00692"/>
    </source>
</evidence>
<comment type="similarity">
    <text evidence="1">Belongs to the dUTPase family.</text>
</comment>
<dbReference type="NCBIfam" id="TIGR00576">
    <property type="entry name" value="dut"/>
    <property type="match status" value="1"/>
</dbReference>
<dbReference type="InterPro" id="IPR033704">
    <property type="entry name" value="dUTPase_trimeric"/>
</dbReference>
<gene>
    <name evidence="7" type="ORF">COT94_04390</name>
</gene>
<dbReference type="InterPro" id="IPR008181">
    <property type="entry name" value="dUTPase"/>
</dbReference>
<dbReference type="GO" id="GO:0046081">
    <property type="term" value="P:dUTP catabolic process"/>
    <property type="evidence" value="ECO:0007669"/>
    <property type="project" value="InterPro"/>
</dbReference>
<evidence type="ECO:0000256" key="1">
    <source>
        <dbReference type="ARBA" id="ARBA00006581"/>
    </source>
</evidence>
<evidence type="ECO:0000256" key="2">
    <source>
        <dbReference type="ARBA" id="ARBA00012379"/>
    </source>
</evidence>
<dbReference type="GO" id="GO:0004170">
    <property type="term" value="F:dUTP diphosphatase activity"/>
    <property type="evidence" value="ECO:0007669"/>
    <property type="project" value="UniProtKB-EC"/>
</dbReference>
<dbReference type="EC" id="3.6.1.23" evidence="2"/>
<dbReference type="NCBIfam" id="NF001862">
    <property type="entry name" value="PRK00601.1"/>
    <property type="match status" value="1"/>
</dbReference>
<comment type="catalytic activity">
    <reaction evidence="5">
        <text>dUTP + H2O = dUMP + diphosphate + H(+)</text>
        <dbReference type="Rhea" id="RHEA:10248"/>
        <dbReference type="ChEBI" id="CHEBI:15377"/>
        <dbReference type="ChEBI" id="CHEBI:15378"/>
        <dbReference type="ChEBI" id="CHEBI:33019"/>
        <dbReference type="ChEBI" id="CHEBI:61555"/>
        <dbReference type="ChEBI" id="CHEBI:246422"/>
        <dbReference type="EC" id="3.6.1.23"/>
    </reaction>
</comment>